<keyword evidence="7 10" id="KW-1133">Transmembrane helix</keyword>
<feature type="transmembrane region" description="Helical" evidence="10">
    <location>
        <begin position="411"/>
        <end position="430"/>
    </location>
</feature>
<dbReference type="Gene3D" id="3.40.50.300">
    <property type="entry name" value="P-loop containing nucleotide triphosphate hydrolases"/>
    <property type="match status" value="2"/>
</dbReference>
<evidence type="ECO:0000256" key="9">
    <source>
        <dbReference type="ARBA" id="ARBA00023180"/>
    </source>
</evidence>
<keyword evidence="4 10" id="KW-0812">Transmembrane</keyword>
<keyword evidence="8 10" id="KW-0472">Membrane</keyword>
<keyword evidence="2" id="KW-0813">Transport</keyword>
<dbReference type="InterPro" id="IPR036640">
    <property type="entry name" value="ABC1_TM_sf"/>
</dbReference>
<dbReference type="Pfam" id="PF00005">
    <property type="entry name" value="ABC_tran"/>
    <property type="match status" value="2"/>
</dbReference>
<dbReference type="InterPro" id="IPR003439">
    <property type="entry name" value="ABC_transporter-like_ATP-bd"/>
</dbReference>
<evidence type="ECO:0000313" key="14">
    <source>
        <dbReference type="Proteomes" id="UP001338125"/>
    </source>
</evidence>
<evidence type="ECO:0000256" key="2">
    <source>
        <dbReference type="ARBA" id="ARBA00022448"/>
    </source>
</evidence>
<reference evidence="13 14" key="1">
    <citation type="submission" date="2024-01" db="EMBL/GenBank/DDBJ databases">
        <title>Complete genome of Cladobotryum mycophilum ATHUM6906.</title>
        <authorList>
            <person name="Christinaki A.C."/>
            <person name="Myridakis A.I."/>
            <person name="Kouvelis V.N."/>
        </authorList>
    </citation>
    <scope>NUCLEOTIDE SEQUENCE [LARGE SCALE GENOMIC DNA]</scope>
    <source>
        <strain evidence="13 14">ATHUM6906</strain>
    </source>
</reference>
<evidence type="ECO:0000259" key="12">
    <source>
        <dbReference type="PROSITE" id="PS50929"/>
    </source>
</evidence>
<evidence type="ECO:0000256" key="1">
    <source>
        <dbReference type="ARBA" id="ARBA00004651"/>
    </source>
</evidence>
<feature type="domain" description="ABC transporter" evidence="11">
    <location>
        <begin position="605"/>
        <end position="841"/>
    </location>
</feature>
<evidence type="ECO:0000256" key="8">
    <source>
        <dbReference type="ARBA" id="ARBA00023136"/>
    </source>
</evidence>
<dbReference type="PROSITE" id="PS00211">
    <property type="entry name" value="ABC_TRANSPORTER_1"/>
    <property type="match status" value="2"/>
</dbReference>
<feature type="transmembrane region" description="Helical" evidence="10">
    <location>
        <begin position="312"/>
        <end position="333"/>
    </location>
</feature>
<dbReference type="InterPro" id="IPR017871">
    <property type="entry name" value="ABC_transporter-like_CS"/>
</dbReference>
<evidence type="ECO:0000313" key="13">
    <source>
        <dbReference type="EMBL" id="KAK5989321.1"/>
    </source>
</evidence>
<evidence type="ECO:0000256" key="5">
    <source>
        <dbReference type="ARBA" id="ARBA00022741"/>
    </source>
</evidence>
<dbReference type="CDD" id="cd03244">
    <property type="entry name" value="ABCC_MRP_domain2"/>
    <property type="match status" value="1"/>
</dbReference>
<accession>A0ABR0SAY1</accession>
<dbReference type="PANTHER" id="PTHR24223">
    <property type="entry name" value="ATP-BINDING CASSETTE SUB-FAMILY C"/>
    <property type="match status" value="1"/>
</dbReference>
<dbReference type="SUPFAM" id="SSF52540">
    <property type="entry name" value="P-loop containing nucleoside triphosphate hydrolases"/>
    <property type="match status" value="2"/>
</dbReference>
<comment type="caution">
    <text evidence="13">The sequence shown here is derived from an EMBL/GenBank/DDBJ whole genome shotgun (WGS) entry which is preliminary data.</text>
</comment>
<dbReference type="InterPro" id="IPR011527">
    <property type="entry name" value="ABC1_TM_dom"/>
</dbReference>
<name>A0ABR0SAY1_9HYPO</name>
<dbReference type="PROSITE" id="PS50893">
    <property type="entry name" value="ABC_TRANSPORTER_2"/>
    <property type="match status" value="2"/>
</dbReference>
<dbReference type="InterPro" id="IPR044746">
    <property type="entry name" value="ABCC_6TM_D1"/>
</dbReference>
<feature type="transmembrane region" description="Helical" evidence="10">
    <location>
        <begin position="102"/>
        <end position="123"/>
    </location>
</feature>
<dbReference type="InterPro" id="IPR003593">
    <property type="entry name" value="AAA+_ATPase"/>
</dbReference>
<dbReference type="CDD" id="cd18579">
    <property type="entry name" value="ABC_6TM_ABCC_D1"/>
    <property type="match status" value="1"/>
</dbReference>
<dbReference type="CDD" id="cd18580">
    <property type="entry name" value="ABC_6TM_ABCC_D2"/>
    <property type="match status" value="1"/>
</dbReference>
<feature type="transmembrane region" description="Helical" evidence="10">
    <location>
        <begin position="493"/>
        <end position="517"/>
    </location>
</feature>
<dbReference type="Gene3D" id="1.20.1560.10">
    <property type="entry name" value="ABC transporter type 1, transmembrane domain"/>
    <property type="match status" value="2"/>
</dbReference>
<evidence type="ECO:0000259" key="11">
    <source>
        <dbReference type="PROSITE" id="PS50893"/>
    </source>
</evidence>
<dbReference type="EMBL" id="JAVFKD010000015">
    <property type="protein sequence ID" value="KAK5989321.1"/>
    <property type="molecule type" value="Genomic_DNA"/>
</dbReference>
<feature type="transmembrane region" description="Helical" evidence="10">
    <location>
        <begin position="68"/>
        <end position="90"/>
    </location>
</feature>
<dbReference type="Pfam" id="PF24357">
    <property type="entry name" value="TMD0_ABC"/>
    <property type="match status" value="1"/>
</dbReference>
<keyword evidence="3" id="KW-1003">Cell membrane</keyword>
<dbReference type="InterPro" id="IPR044726">
    <property type="entry name" value="ABCC_6TM_D2"/>
</dbReference>
<feature type="transmembrane region" description="Helical" evidence="10">
    <location>
        <begin position="887"/>
        <end position="908"/>
    </location>
</feature>
<feature type="transmembrane region" description="Helical" evidence="10">
    <location>
        <begin position="38"/>
        <end position="56"/>
    </location>
</feature>
<evidence type="ECO:0000256" key="3">
    <source>
        <dbReference type="ARBA" id="ARBA00022475"/>
    </source>
</evidence>
<dbReference type="InterPro" id="IPR050173">
    <property type="entry name" value="ABC_transporter_C-like"/>
</dbReference>
<feature type="domain" description="ABC transmembrane type-1" evidence="12">
    <location>
        <begin position="280"/>
        <end position="557"/>
    </location>
</feature>
<dbReference type="PROSITE" id="PS50929">
    <property type="entry name" value="ABC_TM1F"/>
    <property type="match status" value="2"/>
</dbReference>
<feature type="transmembrane region" description="Helical" evidence="10">
    <location>
        <begin position="1115"/>
        <end position="1136"/>
    </location>
</feature>
<keyword evidence="6" id="KW-0067">ATP-binding</keyword>
<keyword evidence="5" id="KW-0547">Nucleotide-binding</keyword>
<evidence type="ECO:0000256" key="4">
    <source>
        <dbReference type="ARBA" id="ARBA00022692"/>
    </source>
</evidence>
<proteinExistence type="predicted"/>
<dbReference type="InterPro" id="IPR056227">
    <property type="entry name" value="TMD0_ABC"/>
</dbReference>
<dbReference type="InterPro" id="IPR027417">
    <property type="entry name" value="P-loop_NTPase"/>
</dbReference>
<feature type="domain" description="ABC transmembrane type-1" evidence="12">
    <location>
        <begin position="894"/>
        <end position="1170"/>
    </location>
</feature>
<dbReference type="SUPFAM" id="SSF90123">
    <property type="entry name" value="ABC transporter transmembrane region"/>
    <property type="match status" value="2"/>
</dbReference>
<feature type="transmembrane region" description="Helical" evidence="10">
    <location>
        <begin position="1034"/>
        <end position="1051"/>
    </location>
</feature>
<dbReference type="PANTHER" id="PTHR24223:SF399">
    <property type="entry name" value="ABC TRANSPORTER ATNG"/>
    <property type="match status" value="1"/>
</dbReference>
<feature type="transmembrane region" description="Helical" evidence="10">
    <location>
        <begin position="928"/>
        <end position="953"/>
    </location>
</feature>
<evidence type="ECO:0000256" key="10">
    <source>
        <dbReference type="SAM" id="Phobius"/>
    </source>
</evidence>
<sequence length="1441" mass="159721">MTNRDTSCSIAVEDVFGPVVSATCLGGFDFTLLFEESILTTIPLGIAGAWSIWRLLHLRHEVAKVKSSWLLACKMVAFAVYTALLITLLALWAPRGAPKTRLTVACVALTVAFSFLLSVVSYFEHIRSVRPSTVLIVYLGTSLVLDLARVRTLFFIPEVNTIAKVSLASFVVKLFIFMLEITEKRHLLRDEWKKASPEETSSTLNRAMFIWLNGVFIKGFRTLLTVNALAPLDSEILSASKPTALMEEWELMDKESDHALFWLFARHFKWPILAGVLPRLAYAGFNFAQPYLVQRVLDFTDEPAGPNRKNTTYALIGAYAVTYIGLSLSYSVYQHKTYRLLTLYRGSLIAMISDKTLRIDSLALDPAEAITLMSADVDRITGSMHLVHEIYASIVELGIALWLLYNFLGVAMVAPIVWMIFCLLVGIPLARASGNAQVPWLEAIEDRLASTAKALGAMKAIRMTGLADIVSSQIADLRAAEIRASRRHRILNVFVFMSSFTSTAFASVWGFMAYILIAKRNGSGTLTQGVAFASLSVFELLDQPIRYAIDGMEDVQTVINSFRRVQEYLVSEEREDYRDTPQTASATSSSSCVDEKMNVLSSSSVRISDSEFAASIEGASARYAEDDNTIIQDLTFQITTGQTTIIYGPVGSGKSTLLKLLLGEIPFVSGSISTTFSEAAYCPQSPWCSWGTVRSNIVGMSNWDEKWYNTIVNACALSTDFEDLPLGDQTHAGTRGSRLSGGQQSRVSLARALYSRNATVILDDVLAGLDRTTEQHIIDAVFGPDGLLRKANLTAILTTNSVHHLRFADSILLLDGNGNIVKQSTSADVDGEDIQKLQGQPRATTTKPEDEITDELLEELGLLEDPSPDANRNAGDMTMYAYYAKNAGWWTMSLYIFACAIFVFGFTFPSVWVQWWTNANATHPNERIGYWVGIFAALGVLTLVGCGIADYVFNLNVLPKTSKRFHQLLLDTTMRAPTSFLTSTDAGTTLNRFSQDLELIDNDLPQSIDSVVFQFLSTIVSAVLVFMGSGYVAAAIPLCIVVLLLLQFYYLRTSRQLRLLDIEAKAPLFSQFLETIQGLTLIRAYGWTENYNERSHQALNISQRPYYLLFCIQRWLTLVLDLFNAGLAILVVAIALNVHSTAYLGVALFNIVTFSSTLQTLVTDWIQVETALGAISRIRTYVRTVEDENLPSEDGDVPEDWPTNGTITFEGISASYNSPLEPVLKNISVSINDGEKVAICGRTGSGKSSLISTLLRMLEVDSGTMTIDGIDISTLPRQEIRSRLNTLPQEPFFLEGSVRENLDPAESASDERMVEVLRNVGLWEQFESNDGLDGDMDEEMLSHGQRQLFCLARAVIKPGKILIMDEATSSVDSETDDLMQEIIRKEFRGRTVISIAHKLQTILDFDRVILLQKGQIIEIGSPRELLESEESAFRALYDSQK</sequence>
<protein>
    <submittedName>
        <fullName evidence="13">ABC multidrug transporter B</fullName>
    </submittedName>
</protein>
<evidence type="ECO:0000256" key="6">
    <source>
        <dbReference type="ARBA" id="ARBA00022840"/>
    </source>
</evidence>
<dbReference type="SMART" id="SM00382">
    <property type="entry name" value="AAA"/>
    <property type="match status" value="2"/>
</dbReference>
<dbReference type="Proteomes" id="UP001338125">
    <property type="component" value="Unassembled WGS sequence"/>
</dbReference>
<keyword evidence="14" id="KW-1185">Reference proteome</keyword>
<gene>
    <name evidence="13" type="ORF">PT974_10836</name>
</gene>
<keyword evidence="9" id="KW-0325">Glycoprotein</keyword>
<evidence type="ECO:0000256" key="7">
    <source>
        <dbReference type="ARBA" id="ARBA00022989"/>
    </source>
</evidence>
<dbReference type="Pfam" id="PF00664">
    <property type="entry name" value="ABC_membrane"/>
    <property type="match status" value="2"/>
</dbReference>
<organism evidence="13 14">
    <name type="scientific">Cladobotryum mycophilum</name>
    <dbReference type="NCBI Taxonomy" id="491253"/>
    <lineage>
        <taxon>Eukaryota</taxon>
        <taxon>Fungi</taxon>
        <taxon>Dikarya</taxon>
        <taxon>Ascomycota</taxon>
        <taxon>Pezizomycotina</taxon>
        <taxon>Sordariomycetes</taxon>
        <taxon>Hypocreomycetidae</taxon>
        <taxon>Hypocreales</taxon>
        <taxon>Hypocreaceae</taxon>
        <taxon>Cladobotryum</taxon>
    </lineage>
</organism>
<comment type="subcellular location">
    <subcellularLocation>
        <location evidence="1">Cell membrane</location>
        <topology evidence="1">Multi-pass membrane protein</topology>
    </subcellularLocation>
</comment>
<feature type="domain" description="ABC transporter" evidence="11">
    <location>
        <begin position="1207"/>
        <end position="1438"/>
    </location>
</feature>